<feature type="active site" description="Nucleophile" evidence="4">
    <location>
        <position position="179"/>
    </location>
</feature>
<keyword evidence="3" id="KW-0378">Hydrolase</keyword>
<dbReference type="GO" id="GO:0004301">
    <property type="term" value="F:epoxide hydrolase activity"/>
    <property type="evidence" value="ECO:0007669"/>
    <property type="project" value="TreeGrafter"/>
</dbReference>
<dbReference type="PRINTS" id="PR00412">
    <property type="entry name" value="EPOXHYDRLASE"/>
</dbReference>
<dbReference type="InterPro" id="IPR010497">
    <property type="entry name" value="Epoxide_hydro_N"/>
</dbReference>
<keyword evidence="2" id="KW-0058">Aromatic hydrocarbons catabolism</keyword>
<reference evidence="6" key="1">
    <citation type="submission" date="2021-01" db="EMBL/GenBank/DDBJ databases">
        <authorList>
            <person name="Kaushik A."/>
        </authorList>
    </citation>
    <scope>NUCLEOTIDE SEQUENCE</scope>
    <source>
        <strain evidence="6">AG1-1C</strain>
    </source>
</reference>
<dbReference type="Gene3D" id="3.40.50.1820">
    <property type="entry name" value="alpha/beta hydrolase"/>
    <property type="match status" value="1"/>
</dbReference>
<name>A0A8H2ZZB7_9AGAM</name>
<dbReference type="Pfam" id="PF06441">
    <property type="entry name" value="EHN"/>
    <property type="match status" value="1"/>
</dbReference>
<dbReference type="PIRSF" id="PIRSF001112">
    <property type="entry name" value="Epoxide_hydrolase"/>
    <property type="match status" value="1"/>
</dbReference>
<proteinExistence type="inferred from homology"/>
<organism evidence="6 7">
    <name type="scientific">Rhizoctonia solani</name>
    <dbReference type="NCBI Taxonomy" id="456999"/>
    <lineage>
        <taxon>Eukaryota</taxon>
        <taxon>Fungi</taxon>
        <taxon>Dikarya</taxon>
        <taxon>Basidiomycota</taxon>
        <taxon>Agaricomycotina</taxon>
        <taxon>Agaricomycetes</taxon>
        <taxon>Cantharellales</taxon>
        <taxon>Ceratobasidiaceae</taxon>
        <taxon>Rhizoctonia</taxon>
    </lineage>
</organism>
<accession>A0A8H2ZZB7</accession>
<comment type="similarity">
    <text evidence="1">Belongs to the peptidase S33 family.</text>
</comment>
<dbReference type="InterPro" id="IPR029058">
    <property type="entry name" value="AB_hydrolase_fold"/>
</dbReference>
<evidence type="ECO:0000256" key="3">
    <source>
        <dbReference type="ARBA" id="ARBA00022801"/>
    </source>
</evidence>
<evidence type="ECO:0000256" key="1">
    <source>
        <dbReference type="ARBA" id="ARBA00010088"/>
    </source>
</evidence>
<feature type="active site" description="Proton acceptor" evidence="4">
    <location>
        <position position="342"/>
    </location>
</feature>
<dbReference type="InterPro" id="IPR016292">
    <property type="entry name" value="Epoxide_hydrolase"/>
</dbReference>
<dbReference type="PANTHER" id="PTHR21661">
    <property type="entry name" value="EPOXIDE HYDROLASE 1-RELATED"/>
    <property type="match status" value="1"/>
</dbReference>
<feature type="domain" description="Epoxide hydrolase N-terminal" evidence="5">
    <location>
        <begin position="7"/>
        <end position="113"/>
    </location>
</feature>
<evidence type="ECO:0000313" key="7">
    <source>
        <dbReference type="Proteomes" id="UP000663846"/>
    </source>
</evidence>
<evidence type="ECO:0000313" key="6">
    <source>
        <dbReference type="EMBL" id="CAE6362033.1"/>
    </source>
</evidence>
<dbReference type="InterPro" id="IPR000639">
    <property type="entry name" value="Epox_hydrolase-like"/>
</dbReference>
<dbReference type="Proteomes" id="UP000663846">
    <property type="component" value="Unassembled WGS sequence"/>
</dbReference>
<protein>
    <recommendedName>
        <fullName evidence="5">Epoxide hydrolase N-terminal domain-containing protein</fullName>
    </recommendedName>
</protein>
<sequence length="375" mass="42336">MSTIAPPRPFKIDIPDEEIERLKTVLKAQRLPQEVILPGADFGMGTELSWIQKAKQELIDFDWRAAEKVLNSFDQYLVEIENTTIHFVHQKSTHKNAIPLLMLHGWGSTVSEFSKVIGPLVNPPEGEQAFHVVAPSLPGIGYSACPPKAGSTVVDNARLFNTLMTEVLGYKTYVGQGGDFGAINLRQVQFHHSDNMKLALYNSFFAPKPADFDINQLPDHEKHLLELVGIFTSVGMGYFVMQSTKVSTIGLTLYDNPQGFLSYLELYIVVCYSQFTNTIHTGMAMYQLNGNKYGLEAWAQNPPNQCPFGVQHFEGEFYLSPESWIKEQGPFIWHKYHDRGGHFAAIGNPKEFVEDCREFYGKFYWEQPGVEARSA</sequence>
<feature type="active site" description="Proton donor" evidence="4">
    <location>
        <position position="286"/>
    </location>
</feature>
<evidence type="ECO:0000256" key="2">
    <source>
        <dbReference type="ARBA" id="ARBA00022797"/>
    </source>
</evidence>
<evidence type="ECO:0000259" key="5">
    <source>
        <dbReference type="Pfam" id="PF06441"/>
    </source>
</evidence>
<dbReference type="EMBL" id="CAJMWS010000100">
    <property type="protein sequence ID" value="CAE6362033.1"/>
    <property type="molecule type" value="Genomic_DNA"/>
</dbReference>
<dbReference type="PANTHER" id="PTHR21661:SF35">
    <property type="entry name" value="EPOXIDE HYDROLASE"/>
    <property type="match status" value="1"/>
</dbReference>
<dbReference type="SUPFAM" id="SSF53474">
    <property type="entry name" value="alpha/beta-Hydrolases"/>
    <property type="match status" value="1"/>
</dbReference>
<dbReference type="AlphaFoldDB" id="A0A8H2ZZB7"/>
<dbReference type="GO" id="GO:0097176">
    <property type="term" value="P:epoxide metabolic process"/>
    <property type="evidence" value="ECO:0007669"/>
    <property type="project" value="TreeGrafter"/>
</dbReference>
<evidence type="ECO:0000256" key="4">
    <source>
        <dbReference type="PIRSR" id="PIRSR001112-1"/>
    </source>
</evidence>
<gene>
    <name evidence="6" type="ORF">RDB_LOCUS19773</name>
</gene>
<comment type="caution">
    <text evidence="6">The sequence shown here is derived from an EMBL/GenBank/DDBJ whole genome shotgun (WGS) entry which is preliminary data.</text>
</comment>